<evidence type="ECO:0000313" key="2">
    <source>
        <dbReference type="EMBL" id="MBR7741743.1"/>
    </source>
</evidence>
<sequence>MTSPSDDPRRPTTPLPAVTDRLVLVDPQVVFADPTTSPWGSPMWADVEPRVVALAERFGPARTVTTRFVADPSIGGSWSTYYEEWDFALVPDEDPLYAVVPVLRGAAGTTVTAGTFGKGQVLRDVLPAGARVTVAGVATDCCVLSTVLPLADAGMTVEVVADACAGSSVENHERALEAMALYAPQVTVV</sequence>
<comment type="caution">
    <text evidence="2">The sequence shown here is derived from an EMBL/GenBank/DDBJ whole genome shotgun (WGS) entry which is preliminary data.</text>
</comment>
<organism evidence="2 3">
    <name type="scientific">Phycicoccus avicenniae</name>
    <dbReference type="NCBI Taxonomy" id="2828860"/>
    <lineage>
        <taxon>Bacteria</taxon>
        <taxon>Bacillati</taxon>
        <taxon>Actinomycetota</taxon>
        <taxon>Actinomycetes</taxon>
        <taxon>Micrococcales</taxon>
        <taxon>Intrasporangiaceae</taxon>
        <taxon>Phycicoccus</taxon>
    </lineage>
</organism>
<dbReference type="SUPFAM" id="SSF52499">
    <property type="entry name" value="Isochorismatase-like hydrolases"/>
    <property type="match status" value="1"/>
</dbReference>
<feature type="domain" description="Isochorismatase-like" evidence="1">
    <location>
        <begin position="22"/>
        <end position="183"/>
    </location>
</feature>
<gene>
    <name evidence="2" type="ORF">KC207_00340</name>
</gene>
<keyword evidence="3" id="KW-1185">Reference proteome</keyword>
<dbReference type="Pfam" id="PF00857">
    <property type="entry name" value="Isochorismatase"/>
    <property type="match status" value="1"/>
</dbReference>
<evidence type="ECO:0000313" key="3">
    <source>
        <dbReference type="Proteomes" id="UP000677016"/>
    </source>
</evidence>
<dbReference type="Proteomes" id="UP000677016">
    <property type="component" value="Unassembled WGS sequence"/>
</dbReference>
<protein>
    <submittedName>
        <fullName evidence="2">Cysteine hydrolase</fullName>
    </submittedName>
</protein>
<accession>A0A941HXD8</accession>
<dbReference type="InterPro" id="IPR000868">
    <property type="entry name" value="Isochorismatase-like_dom"/>
</dbReference>
<reference evidence="2" key="1">
    <citation type="submission" date="2021-04" db="EMBL/GenBank/DDBJ databases">
        <title>Phycicoccus avicenniae sp. nov., a novel endophytic actinomycetes isolated from branch of Avicennia mariana.</title>
        <authorList>
            <person name="Tuo L."/>
        </authorList>
    </citation>
    <scope>NUCLEOTIDE SEQUENCE</scope>
    <source>
        <strain evidence="2">BSK3Z-2</strain>
    </source>
</reference>
<dbReference type="EMBL" id="JAGSNF010000001">
    <property type="protein sequence ID" value="MBR7741743.1"/>
    <property type="molecule type" value="Genomic_DNA"/>
</dbReference>
<name>A0A941HXD8_9MICO</name>
<dbReference type="InterPro" id="IPR036380">
    <property type="entry name" value="Isochorismatase-like_sf"/>
</dbReference>
<dbReference type="RefSeq" id="WP_211600867.1">
    <property type="nucleotide sequence ID" value="NZ_JAGSNF010000001.1"/>
</dbReference>
<keyword evidence="2" id="KW-0378">Hydrolase</keyword>
<dbReference type="GO" id="GO:0016787">
    <property type="term" value="F:hydrolase activity"/>
    <property type="evidence" value="ECO:0007669"/>
    <property type="project" value="UniProtKB-KW"/>
</dbReference>
<dbReference type="Gene3D" id="3.40.50.850">
    <property type="entry name" value="Isochorismatase-like"/>
    <property type="match status" value="1"/>
</dbReference>
<evidence type="ECO:0000259" key="1">
    <source>
        <dbReference type="Pfam" id="PF00857"/>
    </source>
</evidence>
<proteinExistence type="predicted"/>
<dbReference type="AlphaFoldDB" id="A0A941HXD8"/>